<evidence type="ECO:0000256" key="6">
    <source>
        <dbReference type="ARBA" id="ARBA00022982"/>
    </source>
</evidence>
<dbReference type="CDD" id="cd08544">
    <property type="entry name" value="Reeler"/>
    <property type="match status" value="1"/>
</dbReference>
<evidence type="ECO:0000256" key="1">
    <source>
        <dbReference type="ARBA" id="ARBA00001970"/>
    </source>
</evidence>
<dbReference type="Pfam" id="PF03351">
    <property type="entry name" value="DOMON"/>
    <property type="match status" value="1"/>
</dbReference>
<dbReference type="Proteomes" id="UP000245119">
    <property type="component" value="Linkage Group LG10"/>
</dbReference>
<dbReference type="InterPro" id="IPR002861">
    <property type="entry name" value="Reeler_dom"/>
</dbReference>
<comment type="caution">
    <text evidence="16">The sequence shown here is derived from an EMBL/GenBank/DDBJ whole genome shotgun (WGS) entry which is preliminary data.</text>
</comment>
<proteinExistence type="inferred from homology"/>
<evidence type="ECO:0000256" key="11">
    <source>
        <dbReference type="SAM" id="MobiDB-lite"/>
    </source>
</evidence>
<dbReference type="InterPro" id="IPR006593">
    <property type="entry name" value="Cyt_b561/ferric_Rdtase_TM"/>
</dbReference>
<keyword evidence="8" id="KW-0408">Iron</keyword>
<comment type="subcellular location">
    <subcellularLocation>
        <location evidence="2">Membrane</location>
        <topology evidence="2">Multi-pass membrane protein</topology>
    </subcellularLocation>
</comment>
<feature type="transmembrane region" description="Helical" evidence="12">
    <location>
        <begin position="587"/>
        <end position="610"/>
    </location>
</feature>
<organism evidence="16 17">
    <name type="scientific">Pomacea canaliculata</name>
    <name type="common">Golden apple snail</name>
    <dbReference type="NCBI Taxonomy" id="400727"/>
    <lineage>
        <taxon>Eukaryota</taxon>
        <taxon>Metazoa</taxon>
        <taxon>Spiralia</taxon>
        <taxon>Lophotrochozoa</taxon>
        <taxon>Mollusca</taxon>
        <taxon>Gastropoda</taxon>
        <taxon>Caenogastropoda</taxon>
        <taxon>Architaenioglossa</taxon>
        <taxon>Ampullarioidea</taxon>
        <taxon>Ampullariidae</taxon>
        <taxon>Pomacea</taxon>
    </lineage>
</organism>
<accession>A0A2T7NQ05</accession>
<feature type="transmembrane region" description="Helical" evidence="12">
    <location>
        <begin position="514"/>
        <end position="534"/>
    </location>
</feature>
<gene>
    <name evidence="16" type="ORF">C0Q70_16518</name>
</gene>
<name>A0A2T7NQ05_POMCA</name>
<keyword evidence="4" id="KW-0813">Transport</keyword>
<dbReference type="Pfam" id="PF02014">
    <property type="entry name" value="Reeler"/>
    <property type="match status" value="1"/>
</dbReference>
<feature type="transmembrane region" description="Helical" evidence="12">
    <location>
        <begin position="473"/>
        <end position="493"/>
    </location>
</feature>
<evidence type="ECO:0008006" key="18">
    <source>
        <dbReference type="Google" id="ProtNLM"/>
    </source>
</evidence>
<protein>
    <recommendedName>
        <fullName evidence="18">Cytochrome b561 domain-containing protein</fullName>
    </recommendedName>
</protein>
<evidence type="ECO:0000256" key="10">
    <source>
        <dbReference type="ARBA" id="ARBA00023180"/>
    </source>
</evidence>
<evidence type="ECO:0000256" key="9">
    <source>
        <dbReference type="ARBA" id="ARBA00023136"/>
    </source>
</evidence>
<dbReference type="STRING" id="400727.A0A2T7NQ05"/>
<feature type="domain" description="Cytochrome b561" evidence="14">
    <location>
        <begin position="440"/>
        <end position="647"/>
    </location>
</feature>
<dbReference type="SMART" id="SM00665">
    <property type="entry name" value="B561"/>
    <property type="match status" value="1"/>
</dbReference>
<dbReference type="Pfam" id="PF03188">
    <property type="entry name" value="Cytochrom_B561"/>
    <property type="match status" value="1"/>
</dbReference>
<evidence type="ECO:0000259" key="14">
    <source>
        <dbReference type="PROSITE" id="PS50939"/>
    </source>
</evidence>
<evidence type="ECO:0000313" key="16">
    <source>
        <dbReference type="EMBL" id="PVD23254.1"/>
    </source>
</evidence>
<evidence type="ECO:0000256" key="5">
    <source>
        <dbReference type="ARBA" id="ARBA00022692"/>
    </source>
</evidence>
<evidence type="ECO:0000256" key="7">
    <source>
        <dbReference type="ARBA" id="ARBA00022989"/>
    </source>
</evidence>
<keyword evidence="10" id="KW-0325">Glycoprotein</keyword>
<sequence length="1377" mass="152260">MSDVFARGQGVEAETKKEKTIARGRCMKHGKASSAKVNNSLPLLSVMVSPSCTRDARSSLMMSMFQQGDHSQLTSNRQISQCHRFTQQMNILKKKWLVLSMLVCVYLAEIGHCYSGGAPEVACSSLIPGHGVGAQTSPSPYILQVDPEFTPGKKITVTIAGRTEGTAFKGFMVTAYSQGFTVGSIAITDAENSQTRCNGLTVSHKGASPRTKVSFDWVAPNDIEAGTEVSFTGTVVKDRETFWTKITSNITKATATTASATNVASNVANNVPPKNDPSLLGSGGGPSGFLPADPKCGVSKACLHRCTKNKCEFIVSWKDMGNTLSMEMAFRLPGSQEYWIAVGFSRDQKMGDDSVTECIMRDSRVEVYQSFNDGDNNNYLDNKRAGLSEVKGNVEDGVLYCSFLRAKTYPHDPRVFDLNEDYYLFVATGEAFSGNKLPHAHDVSPLTSERKIDLQILENLAGGQVPSSVLVKIHAILMIISWLLLTSFGVMTAKYGKPLWPKFSPCGTNIWFHIHRTTMFLTVILSVAGLVVIFVDSEGYSRIPHVVGKAYWPIHPPLGLLVMVLTIINPVMALFRPSPENANRYIFNWSHWGVGVMAWFLASIEVFIGLDLEKAHAPNESIYILLAWGVYHIIVVVVLEVLPRPLAQCYTTLAENTTRKGRSYNLERVRTADGTYADNGANEQAKPPADSAETKIPVGSSKQPTGDLLDDLINKQPTEELNFVWIVPGHVFLSQNGGTKLLTFDCKPVSLHQELYSQNLDLVDLVSSVKYIFSSFVVNGLIFIVQQNGEVHSYQFNKDYRWSFLSQFKLCTAKDAEIISICLHKGHNAFYWCEHRSDKMYTICRLFLPDNAEKLLEGKVKQATEVMMNCLPSEVVPLGNGILIVPRYQADWARVCVFCAPSVLEMVSVSAVVGSVVGDFTDMRCPVDFSSVLLNDISLLAQTGPSIRDLGVKKDPFSETVVIVNIDGTVQELQFTERSHEKCLVTKVVMISIPDFILEKSNPWNLWCIKKNILVIVSSHNKVTLHSLLDMDAVQEIVMGDNVIISSLAIVEASAIMAAVVSNLGIHVIQGSKLCQQKKLNDLPTDRHFQTDALHVALLSQQREEQPCKAVFDQLEAFHRKWLNVQMHPPRSTLSEAVDGYLAEFWRLEELAHSLSKREIIQSFPSLSEEDIVKEVVSRCHCMTPDAAAAELLWLSAKYPTTLLKVLLRNLDVDKETLTPEDHEVWHATLGLEGGEAHMMATSCPMTFEIICRLLYIQRPQSLVTFVRNTQQVSEEAVGVSAFVRKKHTLQYYVRAMECLPNPEQSQNPPVAAAAKAQIILLGFLSVAKVIGEGPDSSKYSSITATSPSVFCCGPPDIPLSALRPHLMGLLRKESNH</sequence>
<dbReference type="PROSITE" id="PS50939">
    <property type="entry name" value="CYTOCHROME_B561"/>
    <property type="match status" value="1"/>
</dbReference>
<dbReference type="CDD" id="cd09628">
    <property type="entry name" value="DOMON_SDR_2_like"/>
    <property type="match status" value="1"/>
</dbReference>
<feature type="domain" description="DOMON" evidence="13">
    <location>
        <begin position="311"/>
        <end position="429"/>
    </location>
</feature>
<evidence type="ECO:0000313" key="17">
    <source>
        <dbReference type="Proteomes" id="UP000245119"/>
    </source>
</evidence>
<dbReference type="Gene3D" id="2.60.40.4060">
    <property type="entry name" value="Reeler domain"/>
    <property type="match status" value="1"/>
</dbReference>
<dbReference type="GO" id="GO:0016020">
    <property type="term" value="C:membrane"/>
    <property type="evidence" value="ECO:0007669"/>
    <property type="project" value="UniProtKB-SubCell"/>
</dbReference>
<dbReference type="EMBL" id="PZQS01000010">
    <property type="protein sequence ID" value="PVD23254.1"/>
    <property type="molecule type" value="Genomic_DNA"/>
</dbReference>
<evidence type="ECO:0000259" key="15">
    <source>
        <dbReference type="PROSITE" id="PS51019"/>
    </source>
</evidence>
<evidence type="ECO:0000256" key="4">
    <source>
        <dbReference type="ARBA" id="ARBA00022448"/>
    </source>
</evidence>
<feature type="transmembrane region" description="Helical" evidence="12">
    <location>
        <begin position="554"/>
        <end position="575"/>
    </location>
</feature>
<keyword evidence="9 12" id="KW-0472">Membrane</keyword>
<feature type="region of interest" description="Disordered" evidence="11">
    <location>
        <begin position="675"/>
        <end position="703"/>
    </location>
</feature>
<dbReference type="SMART" id="SM00664">
    <property type="entry name" value="DoH"/>
    <property type="match status" value="1"/>
</dbReference>
<keyword evidence="17" id="KW-1185">Reference proteome</keyword>
<evidence type="ECO:0000256" key="12">
    <source>
        <dbReference type="SAM" id="Phobius"/>
    </source>
</evidence>
<keyword evidence="7 12" id="KW-1133">Transmembrane helix</keyword>
<keyword evidence="6" id="KW-0249">Electron transport</keyword>
<keyword evidence="5 12" id="KW-0812">Transmembrane</keyword>
<dbReference type="InterPro" id="IPR051237">
    <property type="entry name" value="Ferric-chelate_Red/DefProt"/>
</dbReference>
<dbReference type="PANTHER" id="PTHR45828">
    <property type="entry name" value="CYTOCHROME B561/FERRIC REDUCTASE TRANSMEMBRANE"/>
    <property type="match status" value="1"/>
</dbReference>
<feature type="transmembrane region" description="Helical" evidence="12">
    <location>
        <begin position="622"/>
        <end position="642"/>
    </location>
</feature>
<dbReference type="PROSITE" id="PS50836">
    <property type="entry name" value="DOMON"/>
    <property type="match status" value="1"/>
</dbReference>
<dbReference type="PROSITE" id="PS51019">
    <property type="entry name" value="REELIN"/>
    <property type="match status" value="1"/>
</dbReference>
<evidence type="ECO:0000256" key="2">
    <source>
        <dbReference type="ARBA" id="ARBA00004141"/>
    </source>
</evidence>
<dbReference type="Gene3D" id="1.20.120.1770">
    <property type="match status" value="1"/>
</dbReference>
<evidence type="ECO:0000256" key="3">
    <source>
        <dbReference type="ARBA" id="ARBA00009195"/>
    </source>
</evidence>
<evidence type="ECO:0000259" key="13">
    <source>
        <dbReference type="PROSITE" id="PS50836"/>
    </source>
</evidence>
<dbReference type="PANTHER" id="PTHR45828:SF33">
    <property type="entry name" value="DOMON DOMAIN-CONTAINING PROTEIN"/>
    <property type="match status" value="1"/>
</dbReference>
<dbReference type="InterPro" id="IPR042307">
    <property type="entry name" value="Reeler_sf"/>
</dbReference>
<comment type="similarity">
    <text evidence="3">Belongs to the FRRS1 family.</text>
</comment>
<reference evidence="16 17" key="1">
    <citation type="submission" date="2018-04" db="EMBL/GenBank/DDBJ databases">
        <title>The genome of golden apple snail Pomacea canaliculata provides insight into stress tolerance and invasive adaptation.</title>
        <authorList>
            <person name="Liu C."/>
            <person name="Liu B."/>
            <person name="Ren Y."/>
            <person name="Zhang Y."/>
            <person name="Wang H."/>
            <person name="Li S."/>
            <person name="Jiang F."/>
            <person name="Yin L."/>
            <person name="Zhang G."/>
            <person name="Qian W."/>
            <person name="Fan W."/>
        </authorList>
    </citation>
    <scope>NUCLEOTIDE SEQUENCE [LARGE SCALE GENOMIC DNA]</scope>
    <source>
        <strain evidence="16">SZHN2017</strain>
        <tissue evidence="16">Muscle</tissue>
    </source>
</reference>
<dbReference type="CDD" id="cd08760">
    <property type="entry name" value="Cyt_b561_FRRS1_like"/>
    <property type="match status" value="1"/>
</dbReference>
<evidence type="ECO:0000256" key="8">
    <source>
        <dbReference type="ARBA" id="ARBA00023004"/>
    </source>
</evidence>
<dbReference type="OrthoDB" id="8581967at2759"/>
<dbReference type="InterPro" id="IPR005018">
    <property type="entry name" value="DOMON_domain"/>
</dbReference>
<comment type="cofactor">
    <cofactor evidence="1">
        <name>heme b</name>
        <dbReference type="ChEBI" id="CHEBI:60344"/>
    </cofactor>
</comment>
<feature type="domain" description="Reelin" evidence="15">
    <location>
        <begin position="100"/>
        <end position="267"/>
    </location>
</feature>